<reference evidence="2 3" key="1">
    <citation type="journal article" date="2012" name="Genome Biol.">
        <title>Genome and low-iron response of an oceanic diatom adapted to chronic iron limitation.</title>
        <authorList>
            <person name="Lommer M."/>
            <person name="Specht M."/>
            <person name="Roy A.S."/>
            <person name="Kraemer L."/>
            <person name="Andreson R."/>
            <person name="Gutowska M.A."/>
            <person name="Wolf J."/>
            <person name="Bergner S.V."/>
            <person name="Schilhabel M.B."/>
            <person name="Klostermeier U.C."/>
            <person name="Beiko R.G."/>
            <person name="Rosenstiel P."/>
            <person name="Hippler M."/>
            <person name="Laroche J."/>
        </authorList>
    </citation>
    <scope>NUCLEOTIDE SEQUENCE [LARGE SCALE GENOMIC DNA]</scope>
    <source>
        <strain evidence="2 3">CCMP1005</strain>
    </source>
</reference>
<evidence type="ECO:0000313" key="3">
    <source>
        <dbReference type="Proteomes" id="UP000266841"/>
    </source>
</evidence>
<feature type="region of interest" description="Disordered" evidence="1">
    <location>
        <begin position="118"/>
        <end position="141"/>
    </location>
</feature>
<evidence type="ECO:0000256" key="1">
    <source>
        <dbReference type="SAM" id="MobiDB-lite"/>
    </source>
</evidence>
<feature type="region of interest" description="Disordered" evidence="1">
    <location>
        <begin position="1"/>
        <end position="37"/>
    </location>
</feature>
<protein>
    <submittedName>
        <fullName evidence="2">Uncharacterized protein</fullName>
    </submittedName>
</protein>
<dbReference type="Proteomes" id="UP000266841">
    <property type="component" value="Unassembled WGS sequence"/>
</dbReference>
<gene>
    <name evidence="2" type="ORF">THAOC_36430</name>
</gene>
<accession>K0QZE1</accession>
<sequence length="243" mass="25943">HAAGRAAMDQEAQRAEGGGRPAVPYPRGRGGRANTGGGRDARISALVLLGLRRILPARDGRVAVLAGMVCGYGERDEVHTPPPWPSLDLGSPRLYGLYGRGGYCWRGGHGALVHDLGHSSRRQKDPGNMSGTTPWGNTHGPRGLILSRDPDLIGLMALIEAVYYYYAAPPARGPASPEDHRIRQTAAGLPLPLGLWDCPRTPGRPHVVLLDPEADVGGRTVRGLWVVRSEVTLVELRDTNAAA</sequence>
<comment type="caution">
    <text evidence="2">The sequence shown here is derived from an EMBL/GenBank/DDBJ whole genome shotgun (WGS) entry which is preliminary data.</text>
</comment>
<proteinExistence type="predicted"/>
<keyword evidence="3" id="KW-1185">Reference proteome</keyword>
<evidence type="ECO:0000313" key="2">
    <source>
        <dbReference type="EMBL" id="EJK44988.1"/>
    </source>
</evidence>
<feature type="non-terminal residue" evidence="2">
    <location>
        <position position="1"/>
    </location>
</feature>
<name>K0QZE1_THAOC</name>
<dbReference type="EMBL" id="AGNL01048964">
    <property type="protein sequence ID" value="EJK44988.1"/>
    <property type="molecule type" value="Genomic_DNA"/>
</dbReference>
<dbReference type="AlphaFoldDB" id="K0QZE1"/>
<organism evidence="2 3">
    <name type="scientific">Thalassiosira oceanica</name>
    <name type="common">Marine diatom</name>
    <dbReference type="NCBI Taxonomy" id="159749"/>
    <lineage>
        <taxon>Eukaryota</taxon>
        <taxon>Sar</taxon>
        <taxon>Stramenopiles</taxon>
        <taxon>Ochrophyta</taxon>
        <taxon>Bacillariophyta</taxon>
        <taxon>Coscinodiscophyceae</taxon>
        <taxon>Thalassiosirophycidae</taxon>
        <taxon>Thalassiosirales</taxon>
        <taxon>Thalassiosiraceae</taxon>
        <taxon>Thalassiosira</taxon>
    </lineage>
</organism>